<dbReference type="Gene3D" id="3.30.429.10">
    <property type="entry name" value="Macrophage Migration Inhibitory Factor"/>
    <property type="match status" value="1"/>
</dbReference>
<evidence type="ECO:0000313" key="2">
    <source>
        <dbReference type="Proteomes" id="UP001500603"/>
    </source>
</evidence>
<dbReference type="InterPro" id="IPR014347">
    <property type="entry name" value="Tautomerase/MIF_sf"/>
</dbReference>
<dbReference type="EMBL" id="BAABJM010000010">
    <property type="protein sequence ID" value="GAA5069727.1"/>
    <property type="molecule type" value="Genomic_DNA"/>
</dbReference>
<keyword evidence="2" id="KW-1185">Reference proteome</keyword>
<gene>
    <name evidence="1" type="ORF">GCM10023318_61330</name>
</gene>
<name>A0ABP9L696_9NOCA</name>
<proteinExistence type="predicted"/>
<evidence type="ECO:0000313" key="1">
    <source>
        <dbReference type="EMBL" id="GAA5069727.1"/>
    </source>
</evidence>
<dbReference type="Proteomes" id="UP001500603">
    <property type="component" value="Unassembled WGS sequence"/>
</dbReference>
<dbReference type="RefSeq" id="WP_345499933.1">
    <property type="nucleotide sequence ID" value="NZ_BAABJM010000010.1"/>
</dbReference>
<comment type="caution">
    <text evidence="1">The sequence shown here is derived from an EMBL/GenBank/DDBJ whole genome shotgun (WGS) entry which is preliminary data.</text>
</comment>
<evidence type="ECO:0008006" key="3">
    <source>
        <dbReference type="Google" id="ProtNLM"/>
    </source>
</evidence>
<protein>
    <recommendedName>
        <fullName evidence="3">4-oxalocrotonate tautomerase domain-containing protein</fullName>
    </recommendedName>
</protein>
<dbReference type="SUPFAM" id="SSF55331">
    <property type="entry name" value="Tautomerase/MIF"/>
    <property type="match status" value="1"/>
</dbReference>
<organism evidence="1 2">
    <name type="scientific">Nocardia callitridis</name>
    <dbReference type="NCBI Taxonomy" id="648753"/>
    <lineage>
        <taxon>Bacteria</taxon>
        <taxon>Bacillati</taxon>
        <taxon>Actinomycetota</taxon>
        <taxon>Actinomycetes</taxon>
        <taxon>Mycobacteriales</taxon>
        <taxon>Nocardiaceae</taxon>
        <taxon>Nocardia</taxon>
    </lineage>
</organism>
<accession>A0ABP9L696</accession>
<sequence>MPHVEIWHFPAELSDEAARRLDAEITTAITRAFEVDKGVVSIGLESVPVDRWNEQVYRPRIRERTDAAPLLRRPDY</sequence>
<reference evidence="2" key="1">
    <citation type="journal article" date="2019" name="Int. J. Syst. Evol. Microbiol.">
        <title>The Global Catalogue of Microorganisms (GCM) 10K type strain sequencing project: providing services to taxonomists for standard genome sequencing and annotation.</title>
        <authorList>
            <consortium name="The Broad Institute Genomics Platform"/>
            <consortium name="The Broad Institute Genome Sequencing Center for Infectious Disease"/>
            <person name="Wu L."/>
            <person name="Ma J."/>
        </authorList>
    </citation>
    <scope>NUCLEOTIDE SEQUENCE [LARGE SCALE GENOMIC DNA]</scope>
    <source>
        <strain evidence="2">JCM 18298</strain>
    </source>
</reference>